<dbReference type="EMBL" id="JAPFFF010000021">
    <property type="protein sequence ID" value="KAK8854459.1"/>
    <property type="molecule type" value="Genomic_DNA"/>
</dbReference>
<feature type="domain" description="Imm-5-like" evidence="1">
    <location>
        <begin position="32"/>
        <end position="156"/>
    </location>
</feature>
<organism evidence="2 3">
    <name type="scientific">Tritrichomonas musculus</name>
    <dbReference type="NCBI Taxonomy" id="1915356"/>
    <lineage>
        <taxon>Eukaryota</taxon>
        <taxon>Metamonada</taxon>
        <taxon>Parabasalia</taxon>
        <taxon>Tritrichomonadida</taxon>
        <taxon>Tritrichomonadidae</taxon>
        <taxon>Tritrichomonas</taxon>
    </lineage>
</organism>
<dbReference type="InterPro" id="IPR048667">
    <property type="entry name" value="Imm5-like"/>
</dbReference>
<gene>
    <name evidence="2" type="ORF">M9Y10_017023</name>
</gene>
<evidence type="ECO:0000313" key="3">
    <source>
        <dbReference type="Proteomes" id="UP001470230"/>
    </source>
</evidence>
<keyword evidence="3" id="KW-1185">Reference proteome</keyword>
<protein>
    <recommendedName>
        <fullName evidence="1">Imm-5-like domain-containing protein</fullName>
    </recommendedName>
</protein>
<evidence type="ECO:0000313" key="2">
    <source>
        <dbReference type="EMBL" id="KAK8854459.1"/>
    </source>
</evidence>
<name>A0ABR2HYL6_9EUKA</name>
<evidence type="ECO:0000259" key="1">
    <source>
        <dbReference type="Pfam" id="PF21805"/>
    </source>
</evidence>
<proteinExistence type="predicted"/>
<accession>A0ABR2HYL6</accession>
<comment type="caution">
    <text evidence="2">The sequence shown here is derived from an EMBL/GenBank/DDBJ whole genome shotgun (WGS) entry which is preliminary data.</text>
</comment>
<reference evidence="2 3" key="1">
    <citation type="submission" date="2024-04" db="EMBL/GenBank/DDBJ databases">
        <title>Tritrichomonas musculus Genome.</title>
        <authorList>
            <person name="Alves-Ferreira E."/>
            <person name="Grigg M."/>
            <person name="Lorenzi H."/>
            <person name="Galac M."/>
        </authorList>
    </citation>
    <scope>NUCLEOTIDE SEQUENCE [LARGE SCALE GENOMIC DNA]</scope>
    <source>
        <strain evidence="2 3">EAF2021</strain>
    </source>
</reference>
<dbReference type="Pfam" id="PF21805">
    <property type="entry name" value="Imm5_like"/>
    <property type="match status" value="1"/>
</dbReference>
<dbReference type="Proteomes" id="UP001470230">
    <property type="component" value="Unassembled WGS sequence"/>
</dbReference>
<sequence>MNWIDDVKAKLKKNNQILFSNNSGYLEDLNKLVQTQNHRVLVLWALELAEQTVSKLEEKYPDERRPRETLEAARDWASGKIKMQIAKQKILSCHAIAKEINNKEDIAMCHAVGQACAVVHTAGHAMGYPVYDLTSIVHKYGVENCSKAVEARKQEYICRLFYWNEHLDEYKGEWANFLLK</sequence>